<reference evidence="4 5" key="1">
    <citation type="journal article" date="2018" name="Mol. Biol. Evol.">
        <title>Broad Genomic Sampling Reveals a Smut Pathogenic Ancestry of the Fungal Clade Ustilaginomycotina.</title>
        <authorList>
            <person name="Kijpornyongpan T."/>
            <person name="Mondo S.J."/>
            <person name="Barry K."/>
            <person name="Sandor L."/>
            <person name="Lee J."/>
            <person name="Lipzen A."/>
            <person name="Pangilinan J."/>
            <person name="LaButti K."/>
            <person name="Hainaut M."/>
            <person name="Henrissat B."/>
            <person name="Grigoriev I.V."/>
            <person name="Spatafora J.W."/>
            <person name="Aime M.C."/>
        </authorList>
    </citation>
    <scope>NUCLEOTIDE SEQUENCE [LARGE SCALE GENOMIC DNA]</scope>
    <source>
        <strain evidence="4 5">MCA 4198</strain>
    </source>
</reference>
<feature type="compositionally biased region" description="Polar residues" evidence="3">
    <location>
        <begin position="616"/>
        <end position="627"/>
    </location>
</feature>
<keyword evidence="2" id="KW-0539">Nucleus</keyword>
<dbReference type="PANTHER" id="PTHR31001:SF89">
    <property type="entry name" value="ZN(2)-C6 FUNGAL-TYPE DOMAIN-CONTAINING PROTEIN"/>
    <property type="match status" value="1"/>
</dbReference>
<feature type="compositionally biased region" description="Low complexity" evidence="3">
    <location>
        <begin position="628"/>
        <end position="642"/>
    </location>
</feature>
<dbReference type="AlphaFoldDB" id="A0A316YFS5"/>
<keyword evidence="5" id="KW-1185">Reference proteome</keyword>
<dbReference type="GeneID" id="37044587"/>
<dbReference type="GO" id="GO:0005634">
    <property type="term" value="C:nucleus"/>
    <property type="evidence" value="ECO:0007669"/>
    <property type="project" value="UniProtKB-SubCell"/>
</dbReference>
<name>A0A316YFS5_9BASI</name>
<evidence type="ECO:0000256" key="3">
    <source>
        <dbReference type="SAM" id="MobiDB-lite"/>
    </source>
</evidence>
<dbReference type="EMBL" id="KZ819639">
    <property type="protein sequence ID" value="PWN87981.1"/>
    <property type="molecule type" value="Genomic_DNA"/>
</dbReference>
<dbReference type="OrthoDB" id="3365791at2759"/>
<organism evidence="4 5">
    <name type="scientific">Acaromyces ingoldii</name>
    <dbReference type="NCBI Taxonomy" id="215250"/>
    <lineage>
        <taxon>Eukaryota</taxon>
        <taxon>Fungi</taxon>
        <taxon>Dikarya</taxon>
        <taxon>Basidiomycota</taxon>
        <taxon>Ustilaginomycotina</taxon>
        <taxon>Exobasidiomycetes</taxon>
        <taxon>Exobasidiales</taxon>
        <taxon>Cryptobasidiaceae</taxon>
        <taxon>Acaromyces</taxon>
    </lineage>
</organism>
<dbReference type="Proteomes" id="UP000245768">
    <property type="component" value="Unassembled WGS sequence"/>
</dbReference>
<accession>A0A316YFS5</accession>
<evidence type="ECO:0000313" key="4">
    <source>
        <dbReference type="EMBL" id="PWN87981.1"/>
    </source>
</evidence>
<dbReference type="RefSeq" id="XP_025375179.1">
    <property type="nucleotide sequence ID" value="XM_025522671.1"/>
</dbReference>
<dbReference type="InterPro" id="IPR050613">
    <property type="entry name" value="Sec_Metabolite_Reg"/>
</dbReference>
<feature type="region of interest" description="Disordered" evidence="3">
    <location>
        <begin position="607"/>
        <end position="642"/>
    </location>
</feature>
<evidence type="ECO:0000256" key="2">
    <source>
        <dbReference type="ARBA" id="ARBA00023242"/>
    </source>
</evidence>
<feature type="compositionally biased region" description="Basic residues" evidence="3">
    <location>
        <begin position="44"/>
        <end position="57"/>
    </location>
</feature>
<dbReference type="InParanoid" id="A0A316YFS5"/>
<comment type="subcellular location">
    <subcellularLocation>
        <location evidence="1">Nucleus</location>
    </subcellularLocation>
</comment>
<evidence type="ECO:0000256" key="1">
    <source>
        <dbReference type="ARBA" id="ARBA00004123"/>
    </source>
</evidence>
<dbReference type="STRING" id="215250.A0A316YFS5"/>
<evidence type="ECO:0008006" key="6">
    <source>
        <dbReference type="Google" id="ProtNLM"/>
    </source>
</evidence>
<sequence>MLQRLTVSSPGQPCSSCVLRGTAHSCEFPEASSSPTPSGSARAVRPRNRLHAHKRPRPSSQDDERSTTSSSASASFAEIENLRRGLGRLEDLVRSHANTSSAEASECPWSHSTLHTAASLPLPDRLERLEDLLAILPCQSDCETLFDYLLQEADWMVTNISAQWLHPIWCRFVHGGRVTQSESVVLVASLAVAALLLNEGPHIYYSTAAHLGSLHVTLINHVFAHVSTQRENARHNFTGMATLSLSPRYYLNELFVLALILDYLPSAGHRKPEDWPLVRDYTHQLIQLTGLTDESTVLWQGLNDLETEFARRLMWRFVSWDRWVGMYTDQGSSSPIRKAKINVEHPQWFCTSLGAPFRAAPPGNRLVNGEEQRPVAFRAPTKSVPRVFRLKQQSEMDEIPILGKLFTSLSAHVEAVSDHIVAIKAWRGQEEKGKASSVDHRREALLHQGIVICNDIKRWKHSIQKDCAEPDFLDGSDYFACRRASQAAVIHVGCRQILNALLGAWVTEESITDVSSPVLTQLQREAFSNARESVRSIDVMRVLLSCGKVVQMPWAAMAFFNAATTLAIPLLSASRLRGEIPSYAKDDSAPIARINCLPDFSSPGTSLGQVRAATGSGRTPDTPSFYPSSGSSETASSTPRYATSTATTIASVTSLPPVLNMDEMRTLAPDILRILDILPLCKANPLSDEARQRLAMLVDMYGVGHSHSSQHEQQPTPRVSEPFIQPNAASETADAPSRMGDYWTALPEGGLSQPVQRNSNGRLSPDFGSVGIWRDSRGFTVLDSLVALDDTWWEHLLSSGTDAGVS</sequence>
<proteinExistence type="predicted"/>
<evidence type="ECO:0000313" key="5">
    <source>
        <dbReference type="Proteomes" id="UP000245768"/>
    </source>
</evidence>
<dbReference type="PANTHER" id="PTHR31001">
    <property type="entry name" value="UNCHARACTERIZED TRANSCRIPTIONAL REGULATORY PROTEIN"/>
    <property type="match status" value="1"/>
</dbReference>
<feature type="region of interest" description="Disordered" evidence="3">
    <location>
        <begin position="27"/>
        <end position="74"/>
    </location>
</feature>
<gene>
    <name evidence="4" type="ORF">FA10DRAFT_269232</name>
</gene>
<protein>
    <recommendedName>
        <fullName evidence="6">Transcription factor domain-containing protein</fullName>
    </recommendedName>
</protein>